<comment type="caution">
    <text evidence="3">The sequence shown here is derived from an EMBL/GenBank/DDBJ whole genome shotgun (WGS) entry which is preliminary data.</text>
</comment>
<protein>
    <recommendedName>
        <fullName evidence="5">ParB/Sulfiredoxin domain-containing protein</fullName>
    </recommendedName>
</protein>
<feature type="region of interest" description="Disordered" evidence="2">
    <location>
        <begin position="67"/>
        <end position="88"/>
    </location>
</feature>
<accession>A0A2T3ITV6</accession>
<evidence type="ECO:0008006" key="5">
    <source>
        <dbReference type="Google" id="ProtNLM"/>
    </source>
</evidence>
<dbReference type="PANTHER" id="PTHR38973:SF1">
    <property type="entry name" value="PLASMID PARTITION PROTEIN B"/>
    <property type="match status" value="1"/>
</dbReference>
<reference evidence="3 4" key="1">
    <citation type="submission" date="2018-03" db="EMBL/GenBank/DDBJ databases">
        <title>Whole genome sequencing of Histamine producing bacteria.</title>
        <authorList>
            <person name="Butler K."/>
        </authorList>
    </citation>
    <scope>NUCLEOTIDE SEQUENCE [LARGE SCALE GENOMIC DNA]</scope>
    <source>
        <strain evidence="3 4">JCM 13586</strain>
    </source>
</reference>
<proteinExistence type="predicted"/>
<keyword evidence="1" id="KW-0238">DNA-binding</keyword>
<evidence type="ECO:0000256" key="1">
    <source>
        <dbReference type="ARBA" id="ARBA00023125"/>
    </source>
</evidence>
<organism evidence="3 4">
    <name type="scientific">Photobacterium lutimaris</name>
    <dbReference type="NCBI Taxonomy" id="388278"/>
    <lineage>
        <taxon>Bacteria</taxon>
        <taxon>Pseudomonadati</taxon>
        <taxon>Pseudomonadota</taxon>
        <taxon>Gammaproteobacteria</taxon>
        <taxon>Vibrionales</taxon>
        <taxon>Vibrionaceae</taxon>
        <taxon>Photobacterium</taxon>
    </lineage>
</organism>
<dbReference type="EMBL" id="PYMH01000013">
    <property type="protein sequence ID" value="PSU31778.1"/>
    <property type="molecule type" value="Genomic_DNA"/>
</dbReference>
<dbReference type="GO" id="GO:0003677">
    <property type="term" value="F:DNA binding"/>
    <property type="evidence" value="ECO:0007669"/>
    <property type="project" value="UniProtKB-KW"/>
</dbReference>
<gene>
    <name evidence="3" type="ORF">C9I99_21580</name>
</gene>
<dbReference type="Gene3D" id="1.10.10.2830">
    <property type="match status" value="1"/>
</dbReference>
<sequence>MVTDMSNSDFDSLDTISKISLAETVLEGSEFGKYKELVGSSKLSGTQKAHFRRLNIKVKRAFDDRQKAKFESPVKPSQSALESSGNGVDVKASPAVSADISNSAQSEAAKTEVVADTDVTKKEADSTTSMVGGIDSEKVVATASFATQYTFTNTGRTVKAEFVEIQPANFDKVGIHPLNPRKQEGLTEASLSDILPSIKLKGISHPGYSFFVEGKDLLADSSRRFKSAGIAKKPLPLIRILEPCTDEEVQSLIDEVDTQLKLSRYEEGLKYKDVFLALGGSYKDTYAHFNVLPEKESTVRRSLIAACLDDRLYELFPDRYCISASAYEKLNQQTDKAMAKFSDSEDPIKSWLDAANSLSEKPTYKSPFSSVDEYIASGDSDLVTKAIQKAVGSYRQDVLRYLDQPFKKTDDEKAAAGTWEEKVLGDKQNKCSIVRYNKVKREYNLQMRKASPKEVAALDYFLERLGDKDFLQQFETIKEK</sequence>
<evidence type="ECO:0000313" key="3">
    <source>
        <dbReference type="EMBL" id="PSU31778.1"/>
    </source>
</evidence>
<evidence type="ECO:0000313" key="4">
    <source>
        <dbReference type="Proteomes" id="UP000241222"/>
    </source>
</evidence>
<name>A0A2T3ITV6_9GAMM</name>
<dbReference type="CDD" id="cd16394">
    <property type="entry name" value="sopB_N"/>
    <property type="match status" value="1"/>
</dbReference>
<dbReference type="Proteomes" id="UP000241222">
    <property type="component" value="Unassembled WGS sequence"/>
</dbReference>
<keyword evidence="4" id="KW-1185">Reference proteome</keyword>
<dbReference type="PANTHER" id="PTHR38973">
    <property type="entry name" value="PLASMID PARTITIONING CONTROL PROTEIN-RELATED"/>
    <property type="match status" value="1"/>
</dbReference>
<dbReference type="AlphaFoldDB" id="A0A2T3ITV6"/>
<feature type="compositionally biased region" description="Polar residues" evidence="2">
    <location>
        <begin position="75"/>
        <end position="86"/>
    </location>
</feature>
<evidence type="ECO:0000256" key="2">
    <source>
        <dbReference type="SAM" id="MobiDB-lite"/>
    </source>
</evidence>